<dbReference type="Proteomes" id="UP001281761">
    <property type="component" value="Unassembled WGS sequence"/>
</dbReference>
<organism evidence="2 3">
    <name type="scientific">Blattamonas nauphoetae</name>
    <dbReference type="NCBI Taxonomy" id="2049346"/>
    <lineage>
        <taxon>Eukaryota</taxon>
        <taxon>Metamonada</taxon>
        <taxon>Preaxostyla</taxon>
        <taxon>Oxymonadida</taxon>
        <taxon>Blattamonas</taxon>
    </lineage>
</organism>
<name>A0ABQ9XR46_9EUKA</name>
<comment type="caution">
    <text evidence="2">The sequence shown here is derived from an EMBL/GenBank/DDBJ whole genome shotgun (WGS) entry which is preliminary data.</text>
</comment>
<feature type="region of interest" description="Disordered" evidence="1">
    <location>
        <begin position="230"/>
        <end position="252"/>
    </location>
</feature>
<protein>
    <submittedName>
        <fullName evidence="2">Uncharacterized protein</fullName>
    </submittedName>
</protein>
<evidence type="ECO:0000256" key="1">
    <source>
        <dbReference type="SAM" id="MobiDB-lite"/>
    </source>
</evidence>
<proteinExistence type="predicted"/>
<reference evidence="2 3" key="1">
    <citation type="journal article" date="2022" name="bioRxiv">
        <title>Genomics of Preaxostyla Flagellates Illuminates Evolutionary Transitions and the Path Towards Mitochondrial Loss.</title>
        <authorList>
            <person name="Novak L.V.F."/>
            <person name="Treitli S.C."/>
            <person name="Pyrih J."/>
            <person name="Halakuc P."/>
            <person name="Pipaliya S.V."/>
            <person name="Vacek V."/>
            <person name="Brzon O."/>
            <person name="Soukal P."/>
            <person name="Eme L."/>
            <person name="Dacks J.B."/>
            <person name="Karnkowska A."/>
            <person name="Elias M."/>
            <person name="Hampl V."/>
        </authorList>
    </citation>
    <scope>NUCLEOTIDE SEQUENCE [LARGE SCALE GENOMIC DNA]</scope>
    <source>
        <strain evidence="2">NAU3</strain>
        <tissue evidence="2">Gut</tissue>
    </source>
</reference>
<sequence length="593" mass="65226">MYADTTSNLQIDTVSETPVSENLVSFFTECLTKFKNGDGKSKMDVALSVHSKILSDEQRVGEMSACVVSSGLLEDLCCTLSEPCSDQLFVCRSSFSLFPSPSLSFVLWLCFVWQVCVTSVVSLVVSGASLPVRTRVSSLLPSLVGLISKSENGVGEAATRAIGHLCSVCLSSNDVEGILNCGIVEGLCSQCLEMISSSTGNGNRQNGAISLVGGLDALCTGLSDFISSQKEKARKGGTSNDRQEGILKDEDESEFSLLSRSSSALSLIESTLGELLAELQGQRQSSELDQQRKALRNEVAGVLMEHFPHTIVTRREKPEVVIGLDIGKERQKMEEERRLMETEKETMEAERQREKEEVKRTEMKRQEEYDKKMKELNTMKLSMEADRAKNQQLVEQTRRWAETERKRQSKFGAAAIEMLDQTKWKMSGNIFTKTPSTHDTLVSFDFGEVVARLSLIIGSGPNNDYTVGIISSSLCTVTLAKDFSNLKGGAGWNLYPNYRFAKQNGKNSSLGSACLEGREGQRVVLEADGREGKRTLKLSQDGETQPVFFTNIPVPFRFAVSIYKKSDAVEIESIEVVGGPQMVGGRIHVLVDE</sequence>
<gene>
    <name evidence="2" type="ORF">BLNAU_12309</name>
</gene>
<dbReference type="EMBL" id="JARBJD010000100">
    <property type="protein sequence ID" value="KAK2952660.1"/>
    <property type="molecule type" value="Genomic_DNA"/>
</dbReference>
<accession>A0ABQ9XR46</accession>
<feature type="region of interest" description="Disordered" evidence="1">
    <location>
        <begin position="339"/>
        <end position="365"/>
    </location>
</feature>
<evidence type="ECO:0000313" key="2">
    <source>
        <dbReference type="EMBL" id="KAK2952660.1"/>
    </source>
</evidence>
<evidence type="ECO:0000313" key="3">
    <source>
        <dbReference type="Proteomes" id="UP001281761"/>
    </source>
</evidence>
<keyword evidence="3" id="KW-1185">Reference proteome</keyword>